<dbReference type="HOGENOM" id="CLU_2269054_0_0_1"/>
<dbReference type="RefSeq" id="XP_001448878.1">
    <property type="nucleotide sequence ID" value="XM_001448841.1"/>
</dbReference>
<evidence type="ECO:0000313" key="5">
    <source>
        <dbReference type="EMBL" id="CAK81481.1"/>
    </source>
</evidence>
<keyword evidence="6" id="KW-1185">Reference proteome</keyword>
<dbReference type="GO" id="GO:0019825">
    <property type="term" value="F:oxygen binding"/>
    <property type="evidence" value="ECO:0007669"/>
    <property type="project" value="InterPro"/>
</dbReference>
<evidence type="ECO:0000256" key="2">
    <source>
        <dbReference type="ARBA" id="ARBA00022617"/>
    </source>
</evidence>
<dbReference type="InterPro" id="IPR001486">
    <property type="entry name" value="Hemoglobin_trunc"/>
</dbReference>
<accession>A0DEL4</accession>
<dbReference type="SUPFAM" id="SSF46458">
    <property type="entry name" value="Globin-like"/>
    <property type="match status" value="1"/>
</dbReference>
<keyword evidence="4" id="KW-0408">Iron</keyword>
<evidence type="ECO:0000256" key="4">
    <source>
        <dbReference type="ARBA" id="ARBA00023004"/>
    </source>
</evidence>
<dbReference type="EMBL" id="CT868407">
    <property type="protein sequence ID" value="CAK81481.1"/>
    <property type="molecule type" value="Genomic_DNA"/>
</dbReference>
<keyword evidence="1" id="KW-0813">Transport</keyword>
<dbReference type="GO" id="GO:0020037">
    <property type="term" value="F:heme binding"/>
    <property type="evidence" value="ECO:0007669"/>
    <property type="project" value="InterPro"/>
</dbReference>
<dbReference type="KEGG" id="ptm:GSPATT00016307001"/>
<evidence type="ECO:0000256" key="1">
    <source>
        <dbReference type="ARBA" id="ARBA00022448"/>
    </source>
</evidence>
<sequence length="103" mass="11807">MIISRDNNLFHFKLSLIYWVQNQLKYPNNSLIKSPETLKRHSLNKLGGEAAVTAVTPQFYANIQADATVSNFFNGINMADQKNKQASFYALLLENQRLWEAET</sequence>
<keyword evidence="2" id="KW-0349">Heme</keyword>
<protein>
    <submittedName>
        <fullName evidence="5">Uncharacterized protein</fullName>
    </submittedName>
</protein>
<dbReference type="Proteomes" id="UP000000600">
    <property type="component" value="Unassembled WGS sequence"/>
</dbReference>
<keyword evidence="3" id="KW-0479">Metal-binding</keyword>
<dbReference type="GeneID" id="5034663"/>
<name>A0DEL4_PARTE</name>
<evidence type="ECO:0000256" key="3">
    <source>
        <dbReference type="ARBA" id="ARBA00022723"/>
    </source>
</evidence>
<organism evidence="5 6">
    <name type="scientific">Paramecium tetraurelia</name>
    <dbReference type="NCBI Taxonomy" id="5888"/>
    <lineage>
        <taxon>Eukaryota</taxon>
        <taxon>Sar</taxon>
        <taxon>Alveolata</taxon>
        <taxon>Ciliophora</taxon>
        <taxon>Intramacronucleata</taxon>
        <taxon>Oligohymenophorea</taxon>
        <taxon>Peniculida</taxon>
        <taxon>Parameciidae</taxon>
        <taxon>Paramecium</taxon>
    </lineage>
</organism>
<evidence type="ECO:0000313" key="6">
    <source>
        <dbReference type="Proteomes" id="UP000000600"/>
    </source>
</evidence>
<reference evidence="5 6" key="1">
    <citation type="journal article" date="2006" name="Nature">
        <title>Global trends of whole-genome duplications revealed by the ciliate Paramecium tetraurelia.</title>
        <authorList>
            <consortium name="Genoscope"/>
            <person name="Aury J.-M."/>
            <person name="Jaillon O."/>
            <person name="Duret L."/>
            <person name="Noel B."/>
            <person name="Jubin C."/>
            <person name="Porcel B.M."/>
            <person name="Segurens B."/>
            <person name="Daubin V."/>
            <person name="Anthouard V."/>
            <person name="Aiach N."/>
            <person name="Arnaiz O."/>
            <person name="Billaut A."/>
            <person name="Beisson J."/>
            <person name="Blanc I."/>
            <person name="Bouhouche K."/>
            <person name="Camara F."/>
            <person name="Duharcourt S."/>
            <person name="Guigo R."/>
            <person name="Gogendeau D."/>
            <person name="Katinka M."/>
            <person name="Keller A.-M."/>
            <person name="Kissmehl R."/>
            <person name="Klotz C."/>
            <person name="Koll F."/>
            <person name="Le Moue A."/>
            <person name="Lepere C."/>
            <person name="Malinsky S."/>
            <person name="Nowacki M."/>
            <person name="Nowak J.K."/>
            <person name="Plattner H."/>
            <person name="Poulain J."/>
            <person name="Ruiz F."/>
            <person name="Serrano V."/>
            <person name="Zagulski M."/>
            <person name="Dessen P."/>
            <person name="Betermier M."/>
            <person name="Weissenbach J."/>
            <person name="Scarpelli C."/>
            <person name="Schachter V."/>
            <person name="Sperling L."/>
            <person name="Meyer E."/>
            <person name="Cohen J."/>
            <person name="Wincker P."/>
        </authorList>
    </citation>
    <scope>NUCLEOTIDE SEQUENCE [LARGE SCALE GENOMIC DNA]</scope>
    <source>
        <strain evidence="5 6">Stock d4-2</strain>
    </source>
</reference>
<dbReference type="AlphaFoldDB" id="A0DEL4"/>
<dbReference type="InParanoid" id="A0DEL4"/>
<dbReference type="OrthoDB" id="431117at2759"/>
<dbReference type="Pfam" id="PF01152">
    <property type="entry name" value="Bac_globin"/>
    <property type="match status" value="1"/>
</dbReference>
<dbReference type="Gene3D" id="1.10.490.10">
    <property type="entry name" value="Globins"/>
    <property type="match status" value="1"/>
</dbReference>
<gene>
    <name evidence="5" type="ORF">GSPATT00016307001</name>
</gene>
<proteinExistence type="predicted"/>
<dbReference type="InterPro" id="IPR012292">
    <property type="entry name" value="Globin/Proto"/>
</dbReference>
<dbReference type="GO" id="GO:0046872">
    <property type="term" value="F:metal ion binding"/>
    <property type="evidence" value="ECO:0007669"/>
    <property type="project" value="UniProtKB-KW"/>
</dbReference>
<dbReference type="InterPro" id="IPR009050">
    <property type="entry name" value="Globin-like_sf"/>
</dbReference>